<dbReference type="InterPro" id="IPR038591">
    <property type="entry name" value="NolW-like_sf"/>
</dbReference>
<dbReference type="AlphaFoldDB" id="A0A516SGG0"/>
<proteinExistence type="inferred from homology"/>
<reference evidence="11" key="1">
    <citation type="submission" date="2019-07" db="EMBL/GenBank/DDBJ databases">
        <title>Chitinimonas sp. nov., isolated from Ny-Alesund, arctica soil.</title>
        <authorList>
            <person name="Xu Q."/>
            <person name="Peng F."/>
        </authorList>
    </citation>
    <scope>NUCLEOTIDE SEQUENCE [LARGE SCALE GENOMIC DNA]</scope>
    <source>
        <strain evidence="11">R3-44</strain>
    </source>
</reference>
<evidence type="ECO:0000256" key="3">
    <source>
        <dbReference type="ARBA" id="ARBA00023136"/>
    </source>
</evidence>
<dbReference type="GO" id="GO:0015627">
    <property type="term" value="C:type II protein secretion system complex"/>
    <property type="evidence" value="ECO:0007669"/>
    <property type="project" value="TreeGrafter"/>
</dbReference>
<evidence type="ECO:0000256" key="5">
    <source>
        <dbReference type="RuleBase" id="RU004004"/>
    </source>
</evidence>
<feature type="signal peptide" evidence="7">
    <location>
        <begin position="1"/>
        <end position="31"/>
    </location>
</feature>
<name>A0A516SGG0_9NEIS</name>
<evidence type="ECO:0000259" key="8">
    <source>
        <dbReference type="Pfam" id="PF00263"/>
    </source>
</evidence>
<keyword evidence="5" id="KW-0813">Transport</keyword>
<evidence type="ECO:0000259" key="9">
    <source>
        <dbReference type="Pfam" id="PF03958"/>
    </source>
</evidence>
<dbReference type="PROSITE" id="PS51257">
    <property type="entry name" value="PROKAR_LIPOPROTEIN"/>
    <property type="match status" value="1"/>
</dbReference>
<dbReference type="Proteomes" id="UP000317550">
    <property type="component" value="Chromosome"/>
</dbReference>
<dbReference type="GO" id="GO:0009279">
    <property type="term" value="C:cell outer membrane"/>
    <property type="evidence" value="ECO:0007669"/>
    <property type="project" value="UniProtKB-SubCell"/>
</dbReference>
<sequence>MSAKPIRPRSSAPTLAALKPLPLLLTASLLAGCASQPWLSGASPKPATQDRSVNEIEQTKAADAPANRFFETPAIPPFKTGAQAATPAPAKIVDEPGKEASVVFNNIALPQFIDSVFGVILKKTIAIDPQVQTRQDLVSMRTGKSQTPSQLYEAAKTVLRSYGITVQELPGLTRFVPENNDSGSLPEIRRGRALPEVPESLRPLFYLVELEHTNTVGAVNWLRTAFGSKITAQEDNARNAIMLSGAPQNVSAALQALSVLDQPLMRGRLGARIVPTYWSAEELSKRLSDILTTEGYFNGTQPTSPAPLVMIPVGPINSIIVFANNQALLDHTMKWAEELDQPTQARNSNYFIYPVRNADATDIAATLSQVLGGGSVQAAPAAAGATGNATGRGPSRVVVDKATNSIIVQASSAEYQQWISLLKELDRPAKNALVSVSVAEVRLTEKEDFGFEWLLQNLKIGGLTGTLGKTNILAGTLKEGATTVLKLSSGLTPRVLLNALASTNKTRVLANPSLLTRSGEDATINVGQEVPVTTSQQSTNTTGGLLETVQYRSVGVILKVRPVVHAGGRIDLDIDQEVSSAASNNTGTNKNPVISSRKLTTKLTVTDGNTIVLGGLMRDDRSDNNAGLPYVKDIPVVGPLLFGSTNINNDRTELVILITAYAIEDDFDVQAVSDAFRKNFPWTKPLLNDAVAMPPKAGNEKATGQALLPADTPPPNAVRGYQSRPYQPKSEAQVAAEAKSEPISASPGETAKPSENPYKGEKPLVSPPAKTAPAAADKNPKGRVVSDEALNKELFEALQRSRKP</sequence>
<dbReference type="RefSeq" id="WP_144278644.1">
    <property type="nucleotide sequence ID" value="NZ_CP041730.1"/>
</dbReference>
<keyword evidence="11" id="KW-1185">Reference proteome</keyword>
<dbReference type="KEGG" id="cari:FNU76_13255"/>
<dbReference type="GO" id="GO:0009306">
    <property type="term" value="P:protein secretion"/>
    <property type="evidence" value="ECO:0007669"/>
    <property type="project" value="InterPro"/>
</dbReference>
<dbReference type="PRINTS" id="PR01032">
    <property type="entry name" value="PHAGEIV"/>
</dbReference>
<feature type="chain" id="PRO_5027536423" evidence="7">
    <location>
        <begin position="32"/>
        <end position="804"/>
    </location>
</feature>
<dbReference type="PANTHER" id="PTHR30332:SF25">
    <property type="entry name" value="SECRETIN XPSD"/>
    <property type="match status" value="1"/>
</dbReference>
<keyword evidence="3" id="KW-0472">Membrane</keyword>
<feature type="compositionally biased region" description="Low complexity" evidence="6">
    <location>
        <begin position="767"/>
        <end position="777"/>
    </location>
</feature>
<evidence type="ECO:0000256" key="7">
    <source>
        <dbReference type="SAM" id="SignalP"/>
    </source>
</evidence>
<feature type="domain" description="NolW-like" evidence="9">
    <location>
        <begin position="351"/>
        <end position="430"/>
    </location>
</feature>
<dbReference type="EMBL" id="CP041730">
    <property type="protein sequence ID" value="QDQ27251.1"/>
    <property type="molecule type" value="Genomic_DNA"/>
</dbReference>
<evidence type="ECO:0000256" key="2">
    <source>
        <dbReference type="ARBA" id="ARBA00022729"/>
    </source>
</evidence>
<dbReference type="OrthoDB" id="9775455at2"/>
<feature type="region of interest" description="Disordered" evidence="6">
    <location>
        <begin position="693"/>
        <end position="788"/>
    </location>
</feature>
<dbReference type="Gene3D" id="3.30.1370.120">
    <property type="match status" value="2"/>
</dbReference>
<evidence type="ECO:0000256" key="6">
    <source>
        <dbReference type="SAM" id="MobiDB-lite"/>
    </source>
</evidence>
<organism evidence="10 11">
    <name type="scientific">Chitinimonas arctica</name>
    <dbReference type="NCBI Taxonomy" id="2594795"/>
    <lineage>
        <taxon>Bacteria</taxon>
        <taxon>Pseudomonadati</taxon>
        <taxon>Pseudomonadota</taxon>
        <taxon>Betaproteobacteria</taxon>
        <taxon>Neisseriales</taxon>
        <taxon>Chitinibacteraceae</taxon>
        <taxon>Chitinimonas</taxon>
    </lineage>
</organism>
<evidence type="ECO:0000313" key="10">
    <source>
        <dbReference type="EMBL" id="QDQ27251.1"/>
    </source>
</evidence>
<evidence type="ECO:0000313" key="11">
    <source>
        <dbReference type="Proteomes" id="UP000317550"/>
    </source>
</evidence>
<feature type="compositionally biased region" description="Basic and acidic residues" evidence="6">
    <location>
        <begin position="778"/>
        <end position="788"/>
    </location>
</feature>
<protein>
    <submittedName>
        <fullName evidence="10">Uncharacterized protein</fullName>
    </submittedName>
</protein>
<feature type="domain" description="Type II/III secretion system secretin-like" evidence="8">
    <location>
        <begin position="499"/>
        <end position="662"/>
    </location>
</feature>
<comment type="similarity">
    <text evidence="4">Belongs to the bacterial secretin family.</text>
</comment>
<dbReference type="InterPro" id="IPR050810">
    <property type="entry name" value="Bact_Secretion_Sys_Channel"/>
</dbReference>
<dbReference type="Pfam" id="PF03958">
    <property type="entry name" value="Secretin_N"/>
    <property type="match status" value="1"/>
</dbReference>
<comment type="subcellular location">
    <subcellularLocation>
        <location evidence="5">Cell outer membrane</location>
    </subcellularLocation>
    <subcellularLocation>
        <location evidence="1">Membrane</location>
    </subcellularLocation>
</comment>
<dbReference type="InterPro" id="IPR004846">
    <property type="entry name" value="T2SS/T3SS_dom"/>
</dbReference>
<keyword evidence="2 7" id="KW-0732">Signal</keyword>
<dbReference type="PRINTS" id="PR00811">
    <property type="entry name" value="BCTERIALGSPD"/>
</dbReference>
<dbReference type="InterPro" id="IPR005644">
    <property type="entry name" value="NolW-like"/>
</dbReference>
<evidence type="ECO:0000256" key="4">
    <source>
        <dbReference type="RuleBase" id="RU004003"/>
    </source>
</evidence>
<dbReference type="Pfam" id="PF00263">
    <property type="entry name" value="Secretin"/>
    <property type="match status" value="1"/>
</dbReference>
<accession>A0A516SGG0</accession>
<gene>
    <name evidence="10" type="ORF">FNU76_13255</name>
</gene>
<dbReference type="PANTHER" id="PTHR30332">
    <property type="entry name" value="PROBABLE GENERAL SECRETION PATHWAY PROTEIN D"/>
    <property type="match status" value="1"/>
</dbReference>
<dbReference type="InterPro" id="IPR001775">
    <property type="entry name" value="GspD/PilQ"/>
</dbReference>
<evidence type="ECO:0000256" key="1">
    <source>
        <dbReference type="ARBA" id="ARBA00004370"/>
    </source>
</evidence>